<reference evidence="8" key="1">
    <citation type="submission" date="2025-08" db="UniProtKB">
        <authorList>
            <consortium name="Ensembl"/>
        </authorList>
    </citation>
    <scope>IDENTIFICATION</scope>
</reference>
<dbReference type="Ensembl" id="ENSOABT00000045330.2">
    <property type="protein sequence ID" value="ENSOABP00000044169.2"/>
    <property type="gene ID" value="ENSOABG00000019730.2"/>
</dbReference>
<keyword evidence="5" id="KW-0354">Hemolysis</keyword>
<dbReference type="GeneID" id="120437934"/>
<dbReference type="InterPro" id="IPR052090">
    <property type="entry name" value="Cytolytic_pore-forming_toxin"/>
</dbReference>
<evidence type="ECO:0000313" key="9">
    <source>
        <dbReference type="Proteomes" id="UP000472276"/>
    </source>
</evidence>
<proteinExistence type="inferred from homology"/>
<reference evidence="8" key="2">
    <citation type="submission" date="2025-09" db="UniProtKB">
        <authorList>
            <consortium name="Ensembl"/>
        </authorList>
    </citation>
    <scope>IDENTIFICATION</scope>
</reference>
<dbReference type="SMART" id="SM00449">
    <property type="entry name" value="SPRY"/>
    <property type="match status" value="1"/>
</dbReference>
<evidence type="ECO:0000256" key="2">
    <source>
        <dbReference type="ARBA" id="ARBA00006480"/>
    </source>
</evidence>
<evidence type="ECO:0000313" key="8">
    <source>
        <dbReference type="Ensembl" id="ENSOABP00000044169.2"/>
    </source>
</evidence>
<dbReference type="GO" id="GO:0031640">
    <property type="term" value="P:killing of cells of another organism"/>
    <property type="evidence" value="ECO:0007669"/>
    <property type="project" value="UniProtKB-KW"/>
</dbReference>
<dbReference type="SUPFAM" id="SSF49899">
    <property type="entry name" value="Concanavalin A-like lectins/glucanases"/>
    <property type="match status" value="1"/>
</dbReference>
<dbReference type="GO" id="GO:0005576">
    <property type="term" value="C:extracellular region"/>
    <property type="evidence" value="ECO:0007669"/>
    <property type="project" value="UniProtKB-SubCell"/>
</dbReference>
<keyword evidence="4" id="KW-0800">Toxin</keyword>
<dbReference type="Pfam" id="PF13765">
    <property type="entry name" value="PRY"/>
    <property type="match status" value="1"/>
</dbReference>
<dbReference type="InterPro" id="IPR043136">
    <property type="entry name" value="B30.2/SPRY_sf"/>
</dbReference>
<dbReference type="InterPro" id="IPR056072">
    <property type="entry name" value="SNTX_MACPF/CDC-like_dom"/>
</dbReference>
<keyword evidence="6" id="KW-0204">Cytolysis</keyword>
<dbReference type="InterPro" id="IPR006574">
    <property type="entry name" value="PRY"/>
</dbReference>
<comment type="subcellular location">
    <subcellularLocation>
        <location evidence="1">Secreted</location>
    </subcellularLocation>
</comment>
<dbReference type="Pfam" id="PF18078">
    <property type="entry name" value="Thioredoxin_11"/>
    <property type="match status" value="1"/>
</dbReference>
<dbReference type="PROSITE" id="PS50188">
    <property type="entry name" value="B302_SPRY"/>
    <property type="match status" value="1"/>
</dbReference>
<dbReference type="Gene3D" id="2.60.120.920">
    <property type="match status" value="1"/>
</dbReference>
<dbReference type="PANTHER" id="PTHR31594">
    <property type="entry name" value="AIG1-TYPE G DOMAIN-CONTAINING PROTEIN"/>
    <property type="match status" value="1"/>
</dbReference>
<dbReference type="GO" id="GO:0090729">
    <property type="term" value="F:toxin activity"/>
    <property type="evidence" value="ECO:0007669"/>
    <property type="project" value="UniProtKB-KW"/>
</dbReference>
<comment type="similarity">
    <text evidence="2">Belongs to the SNTX/VTX toxin family.</text>
</comment>
<dbReference type="PANTHER" id="PTHR31594:SF16">
    <property type="entry name" value="SI:CH211-281L24.3"/>
    <property type="match status" value="1"/>
</dbReference>
<protein>
    <recommendedName>
        <fullName evidence="7">B30.2/SPRY domain-containing protein</fullName>
    </recommendedName>
</protein>
<feature type="domain" description="B30.2/SPRY" evidence="7">
    <location>
        <begin position="507"/>
        <end position="700"/>
    </location>
</feature>
<dbReference type="KEGG" id="oau:120437934"/>
<evidence type="ECO:0000256" key="6">
    <source>
        <dbReference type="ARBA" id="ARBA00022852"/>
    </source>
</evidence>
<dbReference type="InterPro" id="IPR001870">
    <property type="entry name" value="B30.2/SPRY"/>
</dbReference>
<accession>A0A668UZZ0</accession>
<keyword evidence="3" id="KW-0964">Secreted</keyword>
<dbReference type="RefSeq" id="XP_039464391.1">
    <property type="nucleotide sequence ID" value="XM_039608457.1"/>
</dbReference>
<dbReference type="InterPro" id="IPR048997">
    <property type="entry name" value="Stonustoxin-like_helical"/>
</dbReference>
<dbReference type="PRINTS" id="PR01407">
    <property type="entry name" value="BUTYPHLNCDUF"/>
</dbReference>
<dbReference type="Pfam" id="PF21109">
    <property type="entry name" value="Stonustoxin_helical"/>
    <property type="match status" value="1"/>
</dbReference>
<evidence type="ECO:0000256" key="4">
    <source>
        <dbReference type="ARBA" id="ARBA00022656"/>
    </source>
</evidence>
<gene>
    <name evidence="8" type="primary">LOC120437934</name>
</gene>
<evidence type="ECO:0000259" key="7">
    <source>
        <dbReference type="PROSITE" id="PS50188"/>
    </source>
</evidence>
<sequence>MDSEQVEVAALNRPFALGMLYDAKKDKLYTDFTLWDTETIKKYSTRQNQTSSNYEITASDSIESKSSLLDVSASVRASFLGGLIEVGGSARYLNDNKKSKNQSRVTLQFSATTAYERLTMTHLEAKTTQIQDVIKKSHATHVVTGILYGANAFFVFDSEKLERSSVKNIEASMQAAIKKIPTFNFEAKVDVKLSDEEKAATKKFSCKFYGDFILDSNPSTFEDAVKTYSELPKLLGGNGEKTVPVKVSLTTLKKLDPTAEEMKSKISDGLLRKAVNALENIKEMEMRCNDSLDEEVVKNFPQIHKKLSRFQDLCEDYAKKLRQTMMVKIPAIREGKEKESSLREILGDQEKSPFSLENLDKWLDNAEREINVIRCCLEIMKGIKIAQDESEFDKEVFTPGVEDTLCFIFTSLETDDPYLDQMDNYLHSGESPKSFPPPIKDHWFFSEDVIDDMKMKAEDFSTIVKGLKDSSRFRFIVSAIRNKKYKGATIYHYKKSHKTTEEFSKPAVPNVEAVKDNKALIWYACDLTLDSNTANNQLILSERNKKATYGEWQKYPNHSERFDLVPQVLCNEGLTGRHYWEVQLSNDSTTQVGIAVIYQSIQRKGQGGETEFGANSKSWYVGTYFGTGFSVWHNGKLSSGSLCCSRVGVFLDYPAGTVSFYAVSSSTLTHLHTFRTRFTEPVYPGFWIKNTSNYVKLSPV</sequence>
<name>A0A668UZZ0_OREAU</name>
<dbReference type="Pfam" id="PF24674">
    <property type="entry name" value="MACPF_SNTX"/>
    <property type="match status" value="1"/>
</dbReference>
<dbReference type="SMART" id="SM00589">
    <property type="entry name" value="PRY"/>
    <property type="match status" value="1"/>
</dbReference>
<dbReference type="InterPro" id="IPR003879">
    <property type="entry name" value="Butyrophylin_SPRY"/>
</dbReference>
<dbReference type="CDD" id="cd16040">
    <property type="entry name" value="SPRY_PRY_SNTX"/>
    <property type="match status" value="1"/>
</dbReference>
<evidence type="ECO:0000256" key="3">
    <source>
        <dbReference type="ARBA" id="ARBA00022525"/>
    </source>
</evidence>
<dbReference type="Proteomes" id="UP000472276">
    <property type="component" value="Unassembled WGS sequence"/>
</dbReference>
<dbReference type="AlphaFoldDB" id="A0A668UZZ0"/>
<dbReference type="InterPro" id="IPR040581">
    <property type="entry name" value="Thioredoxin_11"/>
</dbReference>
<dbReference type="Pfam" id="PF00622">
    <property type="entry name" value="SPRY"/>
    <property type="match status" value="1"/>
</dbReference>
<dbReference type="InterPro" id="IPR013320">
    <property type="entry name" value="ConA-like_dom_sf"/>
</dbReference>
<evidence type="ECO:0000256" key="1">
    <source>
        <dbReference type="ARBA" id="ARBA00004613"/>
    </source>
</evidence>
<dbReference type="InterPro" id="IPR003877">
    <property type="entry name" value="SPRY_dom"/>
</dbReference>
<organism evidence="8 9">
    <name type="scientific">Oreochromis aureus</name>
    <name type="common">Israeli tilapia</name>
    <name type="synonym">Chromis aureus</name>
    <dbReference type="NCBI Taxonomy" id="47969"/>
    <lineage>
        <taxon>Eukaryota</taxon>
        <taxon>Metazoa</taxon>
        <taxon>Chordata</taxon>
        <taxon>Craniata</taxon>
        <taxon>Vertebrata</taxon>
        <taxon>Euteleostomi</taxon>
        <taxon>Actinopterygii</taxon>
        <taxon>Neopterygii</taxon>
        <taxon>Teleostei</taxon>
        <taxon>Neoteleostei</taxon>
        <taxon>Acanthomorphata</taxon>
        <taxon>Ovalentaria</taxon>
        <taxon>Cichlomorphae</taxon>
        <taxon>Cichliformes</taxon>
        <taxon>Cichlidae</taxon>
        <taxon>African cichlids</taxon>
        <taxon>Pseudocrenilabrinae</taxon>
        <taxon>Oreochromini</taxon>
        <taxon>Oreochromis</taxon>
    </lineage>
</organism>
<evidence type="ECO:0000256" key="5">
    <source>
        <dbReference type="ARBA" id="ARBA00022735"/>
    </source>
</evidence>
<keyword evidence="9" id="KW-1185">Reference proteome</keyword>